<dbReference type="AlphaFoldDB" id="A0AA39MSW4"/>
<dbReference type="SUPFAM" id="SSF52047">
    <property type="entry name" value="RNI-like"/>
    <property type="match status" value="1"/>
</dbReference>
<accession>A0AA39MSW4</accession>
<organism evidence="1 2">
    <name type="scientific">Armillaria borealis</name>
    <dbReference type="NCBI Taxonomy" id="47425"/>
    <lineage>
        <taxon>Eukaryota</taxon>
        <taxon>Fungi</taxon>
        <taxon>Dikarya</taxon>
        <taxon>Basidiomycota</taxon>
        <taxon>Agaricomycotina</taxon>
        <taxon>Agaricomycetes</taxon>
        <taxon>Agaricomycetidae</taxon>
        <taxon>Agaricales</taxon>
        <taxon>Marasmiineae</taxon>
        <taxon>Physalacriaceae</taxon>
        <taxon>Armillaria</taxon>
    </lineage>
</organism>
<evidence type="ECO:0000313" key="2">
    <source>
        <dbReference type="Proteomes" id="UP001175226"/>
    </source>
</evidence>
<name>A0AA39MSW4_9AGAR</name>
<gene>
    <name evidence="1" type="ORF">EV421DRAFT_2034340</name>
</gene>
<reference evidence="1" key="1">
    <citation type="submission" date="2023-06" db="EMBL/GenBank/DDBJ databases">
        <authorList>
            <consortium name="Lawrence Berkeley National Laboratory"/>
            <person name="Ahrendt S."/>
            <person name="Sahu N."/>
            <person name="Indic B."/>
            <person name="Wong-Bajracharya J."/>
            <person name="Merenyi Z."/>
            <person name="Ke H.-M."/>
            <person name="Monk M."/>
            <person name="Kocsube S."/>
            <person name="Drula E."/>
            <person name="Lipzen A."/>
            <person name="Balint B."/>
            <person name="Henrissat B."/>
            <person name="Andreopoulos B."/>
            <person name="Martin F.M."/>
            <person name="Harder C.B."/>
            <person name="Rigling D."/>
            <person name="Ford K.L."/>
            <person name="Foster G.D."/>
            <person name="Pangilinan J."/>
            <person name="Papanicolaou A."/>
            <person name="Barry K."/>
            <person name="LaButti K."/>
            <person name="Viragh M."/>
            <person name="Koriabine M."/>
            <person name="Yan M."/>
            <person name="Riley R."/>
            <person name="Champramary S."/>
            <person name="Plett K.L."/>
            <person name="Tsai I.J."/>
            <person name="Slot J."/>
            <person name="Sipos G."/>
            <person name="Plett J."/>
            <person name="Nagy L.G."/>
            <person name="Grigoriev I.V."/>
        </authorList>
    </citation>
    <scope>NUCLEOTIDE SEQUENCE</scope>
    <source>
        <strain evidence="1">FPL87.14</strain>
    </source>
</reference>
<keyword evidence="2" id="KW-1185">Reference proteome</keyword>
<dbReference type="InterPro" id="IPR032675">
    <property type="entry name" value="LRR_dom_sf"/>
</dbReference>
<dbReference type="EMBL" id="JAUEPT010000015">
    <property type="protein sequence ID" value="KAK0445861.1"/>
    <property type="molecule type" value="Genomic_DNA"/>
</dbReference>
<evidence type="ECO:0000313" key="1">
    <source>
        <dbReference type="EMBL" id="KAK0445861.1"/>
    </source>
</evidence>
<evidence type="ECO:0008006" key="3">
    <source>
        <dbReference type="Google" id="ProtNLM"/>
    </source>
</evidence>
<protein>
    <recommendedName>
        <fullName evidence="3">F-box domain-containing protein</fullName>
    </recommendedName>
</protein>
<dbReference type="Gene3D" id="3.80.10.10">
    <property type="entry name" value="Ribonuclease Inhibitor"/>
    <property type="match status" value="1"/>
</dbReference>
<dbReference type="PROSITE" id="PS51257">
    <property type="entry name" value="PROKAR_LIPOPROTEIN"/>
    <property type="match status" value="1"/>
</dbReference>
<proteinExistence type="predicted"/>
<sequence length="536" mass="59804">MDKILQANTLTHPSHSTSACPTCGSISLRSEAVREPPSAALLKLLQSNNLPSDVERVELIATASTWTSQISDLDQDIAQVQATLKALVLKRSGVSQNLNDVKSTLHPIRSISDSILREIFLRCVKGWDDFVTATTAHNSLDSKHPPWTLSQVSHQWRHVALSTPRLWSSISLNFYAQRSDEDLSWSFKFGIHLQRAGHSQLALRISSYKDIAKQPIMPMLLTSMSQWGRLRVGMPFASFSPLSLSATYLNSLVQLIIDDPSSGYHPCKIDTFRIAPAIVDLKTSPRIAPYLDLPWKNLVNFQCEGLHSDRNLQLLHKFESVEKLCLRFSSCGAGCGRLREEVVLPRVKFLKLSEGDDYAKTTIVDFFSKAKLPSLTTLILIYNHHGKLDFPVIDAASCPGLQTLDIRCNRSHHAENPKRIAAFLSTTLNISSLTICANGLNKVVISKLVRQQGESDAMPYLRVLDLRGSEITVRHELIVNMVLSRCKELDAPGSMHILLEKLCLDEPLVLKDLRVASRWEEAAEQGLHVCYGKDSD</sequence>
<comment type="caution">
    <text evidence="1">The sequence shown here is derived from an EMBL/GenBank/DDBJ whole genome shotgun (WGS) entry which is preliminary data.</text>
</comment>
<dbReference type="Proteomes" id="UP001175226">
    <property type="component" value="Unassembled WGS sequence"/>
</dbReference>